<name>A0A7R9LVF4_9ACAR</name>
<evidence type="ECO:0000256" key="2">
    <source>
        <dbReference type="ARBA" id="ARBA00022786"/>
    </source>
</evidence>
<gene>
    <name evidence="6" type="ORF">ONB1V03_LOCUS6750</name>
</gene>
<evidence type="ECO:0000313" key="6">
    <source>
        <dbReference type="EMBL" id="CAD7648422.1"/>
    </source>
</evidence>
<proteinExistence type="predicted"/>
<keyword evidence="1" id="KW-0808">Transferase</keyword>
<keyword evidence="7" id="KW-1185">Reference proteome</keyword>
<dbReference type="Gene3D" id="3.10.110.10">
    <property type="entry name" value="Ubiquitin Conjugating Enzyme"/>
    <property type="match status" value="1"/>
</dbReference>
<organism evidence="6">
    <name type="scientific">Oppiella nova</name>
    <dbReference type="NCBI Taxonomy" id="334625"/>
    <lineage>
        <taxon>Eukaryota</taxon>
        <taxon>Metazoa</taxon>
        <taxon>Ecdysozoa</taxon>
        <taxon>Arthropoda</taxon>
        <taxon>Chelicerata</taxon>
        <taxon>Arachnida</taxon>
        <taxon>Acari</taxon>
        <taxon>Acariformes</taxon>
        <taxon>Sarcoptiformes</taxon>
        <taxon>Oribatida</taxon>
        <taxon>Brachypylina</taxon>
        <taxon>Oppioidea</taxon>
        <taxon>Oppiidae</taxon>
        <taxon>Oppiella</taxon>
    </lineage>
</organism>
<dbReference type="PANTHER" id="PTHR24067">
    <property type="entry name" value="UBIQUITIN-CONJUGATING ENZYME E2"/>
    <property type="match status" value="1"/>
</dbReference>
<dbReference type="InterPro" id="IPR002018">
    <property type="entry name" value="CarbesteraseB"/>
</dbReference>
<evidence type="ECO:0000313" key="7">
    <source>
        <dbReference type="Proteomes" id="UP000728032"/>
    </source>
</evidence>
<dbReference type="FunFam" id="3.10.110.10:FF:000051">
    <property type="entry name" value="ubiquitin-conjugating enzyme E2 R2-like"/>
    <property type="match status" value="1"/>
</dbReference>
<dbReference type="InterPro" id="IPR000608">
    <property type="entry name" value="UBC"/>
</dbReference>
<dbReference type="SMART" id="SM00212">
    <property type="entry name" value="UBCc"/>
    <property type="match status" value="1"/>
</dbReference>
<feature type="active site" description="Glycyl thioester intermediate" evidence="4">
    <location>
        <position position="380"/>
    </location>
</feature>
<dbReference type="InterPro" id="IPR050113">
    <property type="entry name" value="Ub_conjugating_enzyme"/>
</dbReference>
<dbReference type="CDD" id="cd23795">
    <property type="entry name" value="UBCc_UBE2G1"/>
    <property type="match status" value="1"/>
</dbReference>
<dbReference type="EMBL" id="CAJPVJ010003156">
    <property type="protein sequence ID" value="CAG2167238.1"/>
    <property type="molecule type" value="Genomic_DNA"/>
</dbReference>
<evidence type="ECO:0000256" key="4">
    <source>
        <dbReference type="PROSITE-ProRule" id="PRU10133"/>
    </source>
</evidence>
<dbReference type="InterPro" id="IPR016135">
    <property type="entry name" value="UBQ-conjugating_enzyme/RWD"/>
</dbReference>
<dbReference type="InterPro" id="IPR023313">
    <property type="entry name" value="UBQ-conjugating_AS"/>
</dbReference>
<evidence type="ECO:0000256" key="1">
    <source>
        <dbReference type="ARBA" id="ARBA00022679"/>
    </source>
</evidence>
<dbReference type="AlphaFoldDB" id="A0A7R9LVF4"/>
<dbReference type="PROSITE" id="PS00183">
    <property type="entry name" value="UBC_1"/>
    <property type="match status" value="1"/>
</dbReference>
<feature type="domain" description="UBC core" evidence="5">
    <location>
        <begin position="295"/>
        <end position="456"/>
    </location>
</feature>
<evidence type="ECO:0000256" key="3">
    <source>
        <dbReference type="ARBA" id="ARBA00023180"/>
    </source>
</evidence>
<dbReference type="InterPro" id="IPR029058">
    <property type="entry name" value="AB_hydrolase_fold"/>
</dbReference>
<dbReference type="SUPFAM" id="SSF54495">
    <property type="entry name" value="UBC-like"/>
    <property type="match status" value="1"/>
</dbReference>
<dbReference type="OrthoDB" id="3200163at2759"/>
<dbReference type="GO" id="GO:0016740">
    <property type="term" value="F:transferase activity"/>
    <property type="evidence" value="ECO:0007669"/>
    <property type="project" value="UniProtKB-KW"/>
</dbReference>
<protein>
    <recommendedName>
        <fullName evidence="5">UBC core domain-containing protein</fullName>
    </recommendedName>
</protein>
<keyword evidence="2" id="KW-0833">Ubl conjugation pathway</keyword>
<dbReference type="Pfam" id="PF00135">
    <property type="entry name" value="COesterase"/>
    <property type="match status" value="1"/>
</dbReference>
<dbReference type="Pfam" id="PF00179">
    <property type="entry name" value="UQ_con"/>
    <property type="match status" value="1"/>
</dbReference>
<dbReference type="PROSITE" id="PS50127">
    <property type="entry name" value="UBC_2"/>
    <property type="match status" value="1"/>
</dbReference>
<evidence type="ECO:0000259" key="5">
    <source>
        <dbReference type="PROSITE" id="PS50127"/>
    </source>
</evidence>
<keyword evidence="3" id="KW-0325">Glycoprotein</keyword>
<dbReference type="Gene3D" id="3.40.50.1820">
    <property type="entry name" value="alpha/beta hydrolase"/>
    <property type="match status" value="1"/>
</dbReference>
<dbReference type="Proteomes" id="UP000728032">
    <property type="component" value="Unassembled WGS sequence"/>
</dbReference>
<dbReference type="SUPFAM" id="SSF53474">
    <property type="entry name" value="alpha/beta-Hydrolases"/>
    <property type="match status" value="1"/>
</dbReference>
<reference evidence="6" key="1">
    <citation type="submission" date="2020-11" db="EMBL/GenBank/DDBJ databases">
        <authorList>
            <person name="Tran Van P."/>
        </authorList>
    </citation>
    <scope>NUCLEOTIDE SEQUENCE</scope>
</reference>
<sequence>MESAADYHNQPTGGELNTTTALAQAHQMARQYNCNPDQPNWLDCLRKLDVQKVDSYGITLYPLDGTEFLPLTAQEAFKQLKYNTDVDLMAGVSRNEGSYLSPKVDKQWTEQVFDELLQNSQNQFHGLDLKAVKDFYFGKIQNKSDSAAIRWAFYDFYGDVLITCPTYLFAKQLAKQSANKNVYFYELTYQSTRHLGGCDEPTMGICHGSELEFVFGMDVLYSDKPLDVNFSKEVMTYWTNFAKTGVPTSDTKWPKLSDKGIVKDLNPHDFSKTLNQPFKATCDESAKTLQTMSNQTTRTLRQQLQELTNKPNDNFSVGLLDDQDIFIWEVTIYGPKGTAYEGGLFKAHLTFPEDFPISPPKMRFISDIWHPNIYHNGSVCISILDQPGGDDHSGYGQPCERWHSRYTVEAIILSVMCMLSDPNTESVANEEAAEEFCEDLEAYKRRIKKFAEKSFDE</sequence>
<accession>A0A7R9LVF4</accession>
<dbReference type="EMBL" id="OC917981">
    <property type="protein sequence ID" value="CAD7648422.1"/>
    <property type="molecule type" value="Genomic_DNA"/>
</dbReference>